<dbReference type="AlphaFoldDB" id="A0AB39V3X2"/>
<name>A0AB39V3X2_9FUSO</name>
<dbReference type="RefSeq" id="WP_369715755.1">
    <property type="nucleotide sequence ID" value="NZ_CP165647.1"/>
</dbReference>
<dbReference type="Gene3D" id="2.40.128.20">
    <property type="match status" value="1"/>
</dbReference>
<dbReference type="Pfam" id="PF09148">
    <property type="entry name" value="DUF1934"/>
    <property type="match status" value="1"/>
</dbReference>
<reference evidence="1" key="1">
    <citation type="submission" date="2024-07" db="EMBL/GenBank/DDBJ databases">
        <authorList>
            <person name="Li X.-J."/>
            <person name="Wang X."/>
        </authorList>
    </citation>
    <scope>NUCLEOTIDE SEQUENCE</scope>
    <source>
        <strain evidence="1">HSP-536</strain>
    </source>
</reference>
<dbReference type="InterPro" id="IPR012674">
    <property type="entry name" value="Calycin"/>
</dbReference>
<accession>A0AB39V3X2</accession>
<sequence length="126" mass="15211">MKIKIKSLDNFKQNYEKLFELEKIINLEEKKEYHYKDEYGNCKIIDKIDSIEIYRHGEINSKQIFKNNKNTSFTYITTKFRGKYEIFTKKFEKENGKIVLEYDIIHSNEVINSINLEIQLIDMSIN</sequence>
<protein>
    <submittedName>
        <fullName evidence="1">DUF1934 family protein</fullName>
    </submittedName>
</protein>
<dbReference type="SUPFAM" id="SSF50814">
    <property type="entry name" value="Lipocalins"/>
    <property type="match status" value="1"/>
</dbReference>
<dbReference type="EMBL" id="CP165647">
    <property type="protein sequence ID" value="XDU62130.1"/>
    <property type="molecule type" value="Genomic_DNA"/>
</dbReference>
<gene>
    <name evidence="1" type="ORF">AB8B28_10905</name>
</gene>
<dbReference type="KEGG" id="lala:AB8B28_10905"/>
<organism evidence="1">
    <name type="scientific">Leptotrichia alba</name>
    <dbReference type="NCBI Taxonomy" id="3239304"/>
    <lineage>
        <taxon>Bacteria</taxon>
        <taxon>Fusobacteriati</taxon>
        <taxon>Fusobacteriota</taxon>
        <taxon>Fusobacteriia</taxon>
        <taxon>Fusobacteriales</taxon>
        <taxon>Leptotrichiaceae</taxon>
        <taxon>Leptotrichia</taxon>
    </lineage>
</organism>
<proteinExistence type="predicted"/>
<dbReference type="InterPro" id="IPR015231">
    <property type="entry name" value="DUF1934"/>
</dbReference>
<evidence type="ECO:0000313" key="1">
    <source>
        <dbReference type="EMBL" id="XDU62130.1"/>
    </source>
</evidence>